<comment type="caution">
    <text evidence="2">The sequence shown here is derived from an EMBL/GenBank/DDBJ whole genome shotgun (WGS) entry which is preliminary data.</text>
</comment>
<dbReference type="PANTHER" id="PTHR12757">
    <property type="entry name" value="TUMOR NECROSIS FACTOR INDUCED PROTEIN"/>
    <property type="match status" value="1"/>
</dbReference>
<sequence length="256" mass="28797">MSYTKHFYGVPSGLHLSKFWLTFVTPKDDDACSTEDDRLETHSNQYCDSSDDEDDGEFTSSCSSSSTRRNSSASLKIRAQKHLVGRMVCTKKSIRPLIGRRASNALEALEQLLKLHIQPPSQVKPILRAAIKTIAKIGLVVKQKTLSSEQLQFAQVVKKQMRTISLTVISFAQTEFTYDRGFLDHALLDCQQTLKRCVIEVLSAKSHERIDFVFNALREAKLLDSIFNPQATPQQKQALTRLTEHLESLVALSSQP</sequence>
<dbReference type="Pfam" id="PF05527">
    <property type="entry name" value="TNFAIP8"/>
    <property type="match status" value="1"/>
</dbReference>
<reference evidence="2" key="1">
    <citation type="submission" date="2019-07" db="EMBL/GenBank/DDBJ databases">
        <title>Annotation for the trematode Paragonimus miyazaki's.</title>
        <authorList>
            <person name="Choi Y.-J."/>
        </authorList>
    </citation>
    <scope>NUCLEOTIDE SEQUENCE</scope>
    <source>
        <strain evidence="2">Japan</strain>
    </source>
</reference>
<name>A0A8S9YQE8_9TREM</name>
<gene>
    <name evidence="2" type="ORF">EG68_05055</name>
</gene>
<evidence type="ECO:0008006" key="4">
    <source>
        <dbReference type="Google" id="ProtNLM"/>
    </source>
</evidence>
<dbReference type="OrthoDB" id="10055976at2759"/>
<dbReference type="EMBL" id="JTDE01002570">
    <property type="protein sequence ID" value="KAF7257179.1"/>
    <property type="molecule type" value="Genomic_DNA"/>
</dbReference>
<dbReference type="GO" id="GO:0042981">
    <property type="term" value="P:regulation of apoptotic process"/>
    <property type="evidence" value="ECO:0007669"/>
    <property type="project" value="InterPro"/>
</dbReference>
<proteinExistence type="predicted"/>
<organism evidence="2 3">
    <name type="scientific">Paragonimus skrjabini miyazakii</name>
    <dbReference type="NCBI Taxonomy" id="59628"/>
    <lineage>
        <taxon>Eukaryota</taxon>
        <taxon>Metazoa</taxon>
        <taxon>Spiralia</taxon>
        <taxon>Lophotrochozoa</taxon>
        <taxon>Platyhelminthes</taxon>
        <taxon>Trematoda</taxon>
        <taxon>Digenea</taxon>
        <taxon>Plagiorchiida</taxon>
        <taxon>Troglotremata</taxon>
        <taxon>Troglotrematidae</taxon>
        <taxon>Paragonimus</taxon>
    </lineage>
</organism>
<dbReference type="GO" id="GO:0005737">
    <property type="term" value="C:cytoplasm"/>
    <property type="evidence" value="ECO:0007669"/>
    <property type="project" value="TreeGrafter"/>
</dbReference>
<evidence type="ECO:0000313" key="2">
    <source>
        <dbReference type="EMBL" id="KAF7257179.1"/>
    </source>
</evidence>
<protein>
    <recommendedName>
        <fullName evidence="4">Tumor necrosis factor alpha-induced protein 8-like protein</fullName>
    </recommendedName>
</protein>
<feature type="region of interest" description="Disordered" evidence="1">
    <location>
        <begin position="43"/>
        <end position="68"/>
    </location>
</feature>
<dbReference type="AlphaFoldDB" id="A0A8S9YQE8"/>
<dbReference type="PANTHER" id="PTHR12757:SF1">
    <property type="entry name" value="PROTEIN SALIVARY GLANDS MARRED"/>
    <property type="match status" value="1"/>
</dbReference>
<dbReference type="InterPro" id="IPR008477">
    <property type="entry name" value="TNFAIP8-like"/>
</dbReference>
<dbReference type="Gene3D" id="1.20.1440.160">
    <property type="entry name" value="Tumor necrosis factor alpha-induced protein 8-like"/>
    <property type="match status" value="1"/>
</dbReference>
<accession>A0A8S9YQE8</accession>
<feature type="compositionally biased region" description="Low complexity" evidence="1">
    <location>
        <begin position="59"/>
        <end position="68"/>
    </location>
</feature>
<evidence type="ECO:0000256" key="1">
    <source>
        <dbReference type="SAM" id="MobiDB-lite"/>
    </source>
</evidence>
<keyword evidence="3" id="KW-1185">Reference proteome</keyword>
<evidence type="ECO:0000313" key="3">
    <source>
        <dbReference type="Proteomes" id="UP000822476"/>
    </source>
</evidence>
<dbReference type="InterPro" id="IPR038355">
    <property type="entry name" value="TNFAIP8_sf"/>
</dbReference>
<dbReference type="Proteomes" id="UP000822476">
    <property type="component" value="Unassembled WGS sequence"/>
</dbReference>